<evidence type="ECO:0000256" key="3">
    <source>
        <dbReference type="ARBA" id="ARBA00022475"/>
    </source>
</evidence>
<keyword evidence="4 7" id="KW-0812">Transmembrane</keyword>
<keyword evidence="5 7" id="KW-1133">Transmembrane helix</keyword>
<feature type="domain" description="ABC transmembrane type-1" evidence="8">
    <location>
        <begin position="78"/>
        <end position="267"/>
    </location>
</feature>
<evidence type="ECO:0000256" key="1">
    <source>
        <dbReference type="ARBA" id="ARBA00004651"/>
    </source>
</evidence>
<evidence type="ECO:0000256" key="2">
    <source>
        <dbReference type="ARBA" id="ARBA00022448"/>
    </source>
</evidence>
<dbReference type="PANTHER" id="PTHR43744">
    <property type="entry name" value="ABC TRANSPORTER PERMEASE PROTEIN MG189-RELATED-RELATED"/>
    <property type="match status" value="1"/>
</dbReference>
<keyword evidence="2 7" id="KW-0813">Transport</keyword>
<dbReference type="RefSeq" id="WP_382390890.1">
    <property type="nucleotide sequence ID" value="NZ_JBHTCQ010000001.1"/>
</dbReference>
<evidence type="ECO:0000256" key="6">
    <source>
        <dbReference type="ARBA" id="ARBA00023136"/>
    </source>
</evidence>
<dbReference type="Pfam" id="PF00528">
    <property type="entry name" value="BPD_transp_1"/>
    <property type="match status" value="1"/>
</dbReference>
<keyword evidence="10" id="KW-1185">Reference proteome</keyword>
<comment type="caution">
    <text evidence="9">The sequence shown here is derived from an EMBL/GenBank/DDBJ whole genome shotgun (WGS) entry which is preliminary data.</text>
</comment>
<dbReference type="CDD" id="cd06261">
    <property type="entry name" value="TM_PBP2"/>
    <property type="match status" value="1"/>
</dbReference>
<evidence type="ECO:0000256" key="5">
    <source>
        <dbReference type="ARBA" id="ARBA00022989"/>
    </source>
</evidence>
<evidence type="ECO:0000313" key="10">
    <source>
        <dbReference type="Proteomes" id="UP001596455"/>
    </source>
</evidence>
<feature type="transmembrane region" description="Helical" evidence="7">
    <location>
        <begin position="21"/>
        <end position="39"/>
    </location>
</feature>
<reference evidence="10" key="1">
    <citation type="journal article" date="2019" name="Int. J. Syst. Evol. Microbiol.">
        <title>The Global Catalogue of Microorganisms (GCM) 10K type strain sequencing project: providing services to taxonomists for standard genome sequencing and annotation.</title>
        <authorList>
            <consortium name="The Broad Institute Genomics Platform"/>
            <consortium name="The Broad Institute Genome Sequencing Center for Infectious Disease"/>
            <person name="Wu L."/>
            <person name="Ma J."/>
        </authorList>
    </citation>
    <scope>NUCLEOTIDE SEQUENCE [LARGE SCALE GENOMIC DNA]</scope>
    <source>
        <strain evidence="10">JCM 1490</strain>
    </source>
</reference>
<feature type="transmembrane region" description="Helical" evidence="7">
    <location>
        <begin position="82"/>
        <end position="104"/>
    </location>
</feature>
<comment type="subcellular location">
    <subcellularLocation>
        <location evidence="1 7">Cell membrane</location>
        <topology evidence="1 7">Multi-pass membrane protein</topology>
    </subcellularLocation>
</comment>
<evidence type="ECO:0000259" key="8">
    <source>
        <dbReference type="PROSITE" id="PS50928"/>
    </source>
</evidence>
<feature type="transmembrane region" description="Helical" evidence="7">
    <location>
        <begin position="188"/>
        <end position="213"/>
    </location>
</feature>
<evidence type="ECO:0000313" key="9">
    <source>
        <dbReference type="EMBL" id="MFC7403953.1"/>
    </source>
</evidence>
<protein>
    <submittedName>
        <fullName evidence="9">Carbohydrate ABC transporter permease</fullName>
    </submittedName>
</protein>
<name>A0ABW2Q384_9MICO</name>
<dbReference type="SUPFAM" id="SSF161098">
    <property type="entry name" value="MetI-like"/>
    <property type="match status" value="1"/>
</dbReference>
<evidence type="ECO:0000256" key="7">
    <source>
        <dbReference type="RuleBase" id="RU363032"/>
    </source>
</evidence>
<feature type="transmembrane region" description="Helical" evidence="7">
    <location>
        <begin position="113"/>
        <end position="134"/>
    </location>
</feature>
<proteinExistence type="inferred from homology"/>
<keyword evidence="6 7" id="KW-0472">Membrane</keyword>
<accession>A0ABW2Q384</accession>
<gene>
    <name evidence="9" type="ORF">ACFQQL_02440</name>
</gene>
<dbReference type="PANTHER" id="PTHR43744:SF12">
    <property type="entry name" value="ABC TRANSPORTER PERMEASE PROTEIN MG189-RELATED"/>
    <property type="match status" value="1"/>
</dbReference>
<sequence>MRDQRRGSARGTRAGTVATHAVLAAGVVVMVFPFLWQVLTAFKTQAEAIAVPVSLLPAQWRPEAFAEVFEVLPFAEQLGNTAIVALVRTLGQLVMCSLAAYAFARLEFPGRNLLFALFLSVLMVPSQLLILPQYEIMVSLGLLNSLTALVLPGLFSAFGTFLLRQFFLTIPRELEEAALLDGAGRLRIYWSIMLPLVRPALAALAVITLMQAWNDLLWPLVVNTDPAVMPISAGLTTLQGQFLTNYPVLMAGSLLASLPMLVVYLLLQRHFVQGIALSGTKG</sequence>
<dbReference type="PROSITE" id="PS50928">
    <property type="entry name" value="ABC_TM1"/>
    <property type="match status" value="1"/>
</dbReference>
<evidence type="ECO:0000256" key="4">
    <source>
        <dbReference type="ARBA" id="ARBA00022692"/>
    </source>
</evidence>
<dbReference type="InterPro" id="IPR000515">
    <property type="entry name" value="MetI-like"/>
</dbReference>
<feature type="transmembrane region" description="Helical" evidence="7">
    <location>
        <begin position="146"/>
        <end position="167"/>
    </location>
</feature>
<comment type="similarity">
    <text evidence="7">Belongs to the binding-protein-dependent transport system permease family.</text>
</comment>
<dbReference type="InterPro" id="IPR035906">
    <property type="entry name" value="MetI-like_sf"/>
</dbReference>
<dbReference type="Proteomes" id="UP001596455">
    <property type="component" value="Unassembled WGS sequence"/>
</dbReference>
<organism evidence="9 10">
    <name type="scientific">Georgenia alba</name>
    <dbReference type="NCBI Taxonomy" id="2233858"/>
    <lineage>
        <taxon>Bacteria</taxon>
        <taxon>Bacillati</taxon>
        <taxon>Actinomycetota</taxon>
        <taxon>Actinomycetes</taxon>
        <taxon>Micrococcales</taxon>
        <taxon>Bogoriellaceae</taxon>
        <taxon>Georgenia</taxon>
    </lineage>
</organism>
<dbReference type="EMBL" id="JBHTCQ010000001">
    <property type="protein sequence ID" value="MFC7403953.1"/>
    <property type="molecule type" value="Genomic_DNA"/>
</dbReference>
<dbReference type="Gene3D" id="1.10.3720.10">
    <property type="entry name" value="MetI-like"/>
    <property type="match status" value="1"/>
</dbReference>
<feature type="transmembrane region" description="Helical" evidence="7">
    <location>
        <begin position="246"/>
        <end position="267"/>
    </location>
</feature>
<keyword evidence="3" id="KW-1003">Cell membrane</keyword>